<protein>
    <submittedName>
        <fullName evidence="3">Universal stress protein</fullName>
    </submittedName>
</protein>
<name>A0A317T5P1_9CHLB</name>
<keyword evidence="4" id="KW-1185">Reference proteome</keyword>
<dbReference type="Gene3D" id="3.40.50.620">
    <property type="entry name" value="HUPs"/>
    <property type="match status" value="1"/>
</dbReference>
<reference evidence="4" key="1">
    <citation type="submission" date="2017-10" db="EMBL/GenBank/DDBJ databases">
        <authorList>
            <person name="Gaisin V.A."/>
            <person name="Rysina M.S."/>
            <person name="Grouzdev D.S."/>
        </authorList>
    </citation>
    <scope>NUCLEOTIDE SEQUENCE [LARGE SCALE GENOMIC DNA]</scope>
    <source>
        <strain evidence="4">V1</strain>
    </source>
</reference>
<evidence type="ECO:0000313" key="3">
    <source>
        <dbReference type="EMBL" id="PWW81865.1"/>
    </source>
</evidence>
<dbReference type="PANTHER" id="PTHR46268">
    <property type="entry name" value="STRESS RESPONSE PROTEIN NHAX"/>
    <property type="match status" value="1"/>
</dbReference>
<proteinExistence type="inferred from homology"/>
<dbReference type="SUPFAM" id="SSF52402">
    <property type="entry name" value="Adenine nucleotide alpha hydrolases-like"/>
    <property type="match status" value="1"/>
</dbReference>
<comment type="caution">
    <text evidence="3">The sequence shown here is derived from an EMBL/GenBank/DDBJ whole genome shotgun (WGS) entry which is preliminary data.</text>
</comment>
<dbReference type="OrthoDB" id="9788959at2"/>
<comment type="similarity">
    <text evidence="1">Belongs to the universal stress protein A family.</text>
</comment>
<dbReference type="InterPro" id="IPR006016">
    <property type="entry name" value="UspA"/>
</dbReference>
<sequence length="155" mass="17194">MIQLSKILCPTDYSKTSDKAVRYAIELGRKVGAHVRFLHIMQPENIAEKTAYSYGVSKKGGKTEVVSEEFRRLLMEEKKKGLSADILILRGNPYDEIIEQSNTWGADLLIMGSHGRSGLTRILMGSVAEAVFHALDIPVLLVKQNAADKAVQDYS</sequence>
<evidence type="ECO:0000259" key="2">
    <source>
        <dbReference type="Pfam" id="PF00582"/>
    </source>
</evidence>
<evidence type="ECO:0000313" key="4">
    <source>
        <dbReference type="Proteomes" id="UP000246278"/>
    </source>
</evidence>
<evidence type="ECO:0000256" key="1">
    <source>
        <dbReference type="ARBA" id="ARBA00008791"/>
    </source>
</evidence>
<gene>
    <name evidence="3" type="ORF">CR164_08590</name>
</gene>
<accession>A0A317T5P1</accession>
<dbReference type="EMBL" id="PDNZ01000005">
    <property type="protein sequence ID" value="PWW81865.1"/>
    <property type="molecule type" value="Genomic_DNA"/>
</dbReference>
<dbReference type="InterPro" id="IPR014729">
    <property type="entry name" value="Rossmann-like_a/b/a_fold"/>
</dbReference>
<organism evidence="3 4">
    <name type="scientific">Prosthecochloris marina</name>
    <dbReference type="NCBI Taxonomy" id="2017681"/>
    <lineage>
        <taxon>Bacteria</taxon>
        <taxon>Pseudomonadati</taxon>
        <taxon>Chlorobiota</taxon>
        <taxon>Chlorobiia</taxon>
        <taxon>Chlorobiales</taxon>
        <taxon>Chlorobiaceae</taxon>
        <taxon>Prosthecochloris</taxon>
    </lineage>
</organism>
<dbReference type="Proteomes" id="UP000246278">
    <property type="component" value="Unassembled WGS sequence"/>
</dbReference>
<dbReference type="PANTHER" id="PTHR46268:SF6">
    <property type="entry name" value="UNIVERSAL STRESS PROTEIN UP12"/>
    <property type="match status" value="1"/>
</dbReference>
<feature type="domain" description="UspA" evidence="2">
    <location>
        <begin position="6"/>
        <end position="143"/>
    </location>
</feature>
<dbReference type="InterPro" id="IPR006015">
    <property type="entry name" value="Universal_stress_UspA"/>
</dbReference>
<dbReference type="PRINTS" id="PR01438">
    <property type="entry name" value="UNVRSLSTRESS"/>
</dbReference>
<dbReference type="CDD" id="cd00293">
    <property type="entry name" value="USP-like"/>
    <property type="match status" value="1"/>
</dbReference>
<dbReference type="RefSeq" id="WP_110023527.1">
    <property type="nucleotide sequence ID" value="NZ_PDNZ01000005.1"/>
</dbReference>
<dbReference type="Pfam" id="PF00582">
    <property type="entry name" value="Usp"/>
    <property type="match status" value="1"/>
</dbReference>
<dbReference type="AlphaFoldDB" id="A0A317T5P1"/>